<reference evidence="6 7" key="1">
    <citation type="journal article" date="2019" name="Plant Biotechnol. J.">
        <title>The red bayberry genome and genetic basis of sex determination.</title>
        <authorList>
            <person name="Jia H.M."/>
            <person name="Jia H.J."/>
            <person name="Cai Q.L."/>
            <person name="Wang Y."/>
            <person name="Zhao H.B."/>
            <person name="Yang W.F."/>
            <person name="Wang G.Y."/>
            <person name="Li Y.H."/>
            <person name="Zhan D.L."/>
            <person name="Shen Y.T."/>
            <person name="Niu Q.F."/>
            <person name="Chang L."/>
            <person name="Qiu J."/>
            <person name="Zhao L."/>
            <person name="Xie H.B."/>
            <person name="Fu W.Y."/>
            <person name="Jin J."/>
            <person name="Li X.W."/>
            <person name="Jiao Y."/>
            <person name="Zhou C.C."/>
            <person name="Tu T."/>
            <person name="Chai C.Y."/>
            <person name="Gao J.L."/>
            <person name="Fan L.J."/>
            <person name="van de Weg E."/>
            <person name="Wang J.Y."/>
            <person name="Gao Z.S."/>
        </authorList>
    </citation>
    <scope>NUCLEOTIDE SEQUENCE [LARGE SCALE GENOMIC DNA]</scope>
    <source>
        <tissue evidence="6">Leaves</tissue>
    </source>
</reference>
<feature type="coiled-coil region" evidence="3">
    <location>
        <begin position="363"/>
        <end position="405"/>
    </location>
</feature>
<evidence type="ECO:0000313" key="6">
    <source>
        <dbReference type="EMBL" id="KAB1202774.1"/>
    </source>
</evidence>
<dbReference type="SMART" id="SM00129">
    <property type="entry name" value="KISc"/>
    <property type="match status" value="1"/>
</dbReference>
<dbReference type="GO" id="GO:0005524">
    <property type="term" value="F:ATP binding"/>
    <property type="evidence" value="ECO:0007669"/>
    <property type="project" value="UniProtKB-UniRule"/>
</dbReference>
<feature type="compositionally biased region" description="Low complexity" evidence="4">
    <location>
        <begin position="461"/>
        <end position="471"/>
    </location>
</feature>
<keyword evidence="3" id="KW-0175">Coiled coil</keyword>
<dbReference type="GO" id="GO:0008017">
    <property type="term" value="F:microtubule binding"/>
    <property type="evidence" value="ECO:0007669"/>
    <property type="project" value="InterPro"/>
</dbReference>
<dbReference type="Proteomes" id="UP000516437">
    <property type="component" value="Chromosome 8"/>
</dbReference>
<dbReference type="AlphaFoldDB" id="A0A6A1UQM0"/>
<feature type="domain" description="Kinesin motor" evidence="5">
    <location>
        <begin position="109"/>
        <end position="312"/>
    </location>
</feature>
<gene>
    <name evidence="6" type="ORF">CJ030_MR8G022182</name>
</gene>
<sequence>MVIPTVVEQISLPSEDVRGSLESSPLVSSPDSPHGPSPVSELLDSPSIPAICTDVNVVPEHEKNELEQSILNLEGEIAQLSLKQRSLDDKRREALNKILDIKGSKISGSIRVFCRVRPFLPTDKRKIQPISTGSEKIVVKLAGTSKEFEFDKVFLPQALQEEVFGEVEPVLKSALDGHNVCVLAYGQTGTGKTFTMDGTNEKPGILPRALKELFHQASLNNSFSLTFSISMLEVYMGNLKDLLAPKPTCRSYEALTRCNLNIQTDSKGLVDIEGLTDVALPDFAAARWWYGKGRRVRSTSWTNVNEASSRSHWNSKLTQILRDSLGHGSKVLMVALVSPCEDDVLETICSLNFAKRARGIESNKELPEELKKLREKRIALLEEDMREAEAECQKVTNQLQKAEIALSENRRLFSTKFRLCEAESKTPMSAEEDTKEAIGTPRTSKKDIKGDLSSSLPRFMTSTAASRQRQSAAEKEIVGRAISFRSGTRSSIQFSASQSVSYSDPRLKAIFQNSNRKSRYAETNPLIRDSAKNNGSDRRVDPLPRSKLASSSDPNFSATLCRHRRRKSDFI</sequence>
<keyword evidence="2" id="KW-0067">ATP-binding</keyword>
<evidence type="ECO:0000256" key="3">
    <source>
        <dbReference type="SAM" id="Coils"/>
    </source>
</evidence>
<dbReference type="OrthoDB" id="3176171at2759"/>
<organism evidence="6 7">
    <name type="scientific">Morella rubra</name>
    <name type="common">Chinese bayberry</name>
    <dbReference type="NCBI Taxonomy" id="262757"/>
    <lineage>
        <taxon>Eukaryota</taxon>
        <taxon>Viridiplantae</taxon>
        <taxon>Streptophyta</taxon>
        <taxon>Embryophyta</taxon>
        <taxon>Tracheophyta</taxon>
        <taxon>Spermatophyta</taxon>
        <taxon>Magnoliopsida</taxon>
        <taxon>eudicotyledons</taxon>
        <taxon>Gunneridae</taxon>
        <taxon>Pentapetalae</taxon>
        <taxon>rosids</taxon>
        <taxon>fabids</taxon>
        <taxon>Fagales</taxon>
        <taxon>Myricaceae</taxon>
        <taxon>Morella</taxon>
    </lineage>
</organism>
<dbReference type="SUPFAM" id="SSF52540">
    <property type="entry name" value="P-loop containing nucleoside triphosphate hydrolases"/>
    <property type="match status" value="1"/>
</dbReference>
<evidence type="ECO:0000259" key="5">
    <source>
        <dbReference type="PROSITE" id="PS50067"/>
    </source>
</evidence>
<feature type="region of interest" description="Disordered" evidence="4">
    <location>
        <begin position="424"/>
        <end position="474"/>
    </location>
</feature>
<feature type="binding site" evidence="2">
    <location>
        <begin position="186"/>
        <end position="193"/>
    </location>
    <ligand>
        <name>ATP</name>
        <dbReference type="ChEBI" id="CHEBI:30616"/>
    </ligand>
</feature>
<feature type="compositionally biased region" description="Polar residues" evidence="4">
    <location>
        <begin position="21"/>
        <end position="31"/>
    </location>
</feature>
<feature type="coiled-coil region" evidence="3">
    <location>
        <begin position="63"/>
        <end position="90"/>
    </location>
</feature>
<dbReference type="InterPro" id="IPR001752">
    <property type="entry name" value="Kinesin_motor_dom"/>
</dbReference>
<accession>A0A6A1UQM0</accession>
<dbReference type="PANTHER" id="PTHR47972">
    <property type="entry name" value="KINESIN-LIKE PROTEIN KLP-3"/>
    <property type="match status" value="1"/>
</dbReference>
<name>A0A6A1UQM0_9ROSI</name>
<feature type="domain" description="Kinesin motor" evidence="5">
    <location>
        <begin position="314"/>
        <end position="360"/>
    </location>
</feature>
<proteinExistence type="inferred from homology"/>
<protein>
    <submittedName>
        <fullName evidence="6">Kinesin-like calmodulin-binding protein</fullName>
    </submittedName>
</protein>
<dbReference type="GO" id="GO:0007018">
    <property type="term" value="P:microtubule-based movement"/>
    <property type="evidence" value="ECO:0007669"/>
    <property type="project" value="InterPro"/>
</dbReference>
<dbReference type="PROSITE" id="PS50067">
    <property type="entry name" value="KINESIN_MOTOR_2"/>
    <property type="match status" value="2"/>
</dbReference>
<dbReference type="PRINTS" id="PR00380">
    <property type="entry name" value="KINESINHEAVY"/>
</dbReference>
<dbReference type="GO" id="GO:0003777">
    <property type="term" value="F:microtubule motor activity"/>
    <property type="evidence" value="ECO:0007669"/>
    <property type="project" value="InterPro"/>
</dbReference>
<dbReference type="PANTHER" id="PTHR47972:SF9">
    <property type="entry name" value="KINESIN-LIKE PROTEIN KIN-14U"/>
    <property type="match status" value="1"/>
</dbReference>
<comment type="similarity">
    <text evidence="2">Belongs to the TRAFAC class myosin-kinesin ATPase superfamily. Kinesin family.</text>
</comment>
<keyword evidence="1 2" id="KW-0505">Motor protein</keyword>
<dbReference type="InterPro" id="IPR027640">
    <property type="entry name" value="Kinesin-like_fam"/>
</dbReference>
<dbReference type="EMBL" id="RXIC02000026">
    <property type="protein sequence ID" value="KAB1202774.1"/>
    <property type="molecule type" value="Genomic_DNA"/>
</dbReference>
<evidence type="ECO:0000256" key="4">
    <source>
        <dbReference type="SAM" id="MobiDB-lite"/>
    </source>
</evidence>
<dbReference type="GO" id="GO:0015630">
    <property type="term" value="C:microtubule cytoskeleton"/>
    <property type="evidence" value="ECO:0007669"/>
    <property type="project" value="TreeGrafter"/>
</dbReference>
<dbReference type="Pfam" id="PF00225">
    <property type="entry name" value="Kinesin"/>
    <property type="match status" value="2"/>
</dbReference>
<feature type="region of interest" description="Disordered" evidence="4">
    <location>
        <begin position="17"/>
        <end position="45"/>
    </location>
</feature>
<evidence type="ECO:0000313" key="7">
    <source>
        <dbReference type="Proteomes" id="UP000516437"/>
    </source>
</evidence>
<evidence type="ECO:0000256" key="2">
    <source>
        <dbReference type="PROSITE-ProRule" id="PRU00283"/>
    </source>
</evidence>
<feature type="compositionally biased region" description="Basic and acidic residues" evidence="4">
    <location>
        <begin position="529"/>
        <end position="544"/>
    </location>
</feature>
<evidence type="ECO:0000256" key="1">
    <source>
        <dbReference type="ARBA" id="ARBA00023175"/>
    </source>
</evidence>
<comment type="caution">
    <text evidence="2">Lacks conserved residue(s) required for the propagation of feature annotation.</text>
</comment>
<dbReference type="InterPro" id="IPR027417">
    <property type="entry name" value="P-loop_NTPase"/>
</dbReference>
<feature type="compositionally biased region" description="Polar residues" evidence="4">
    <location>
        <begin position="548"/>
        <end position="558"/>
    </location>
</feature>
<dbReference type="Gene3D" id="3.40.850.10">
    <property type="entry name" value="Kinesin motor domain"/>
    <property type="match status" value="2"/>
</dbReference>
<keyword evidence="2" id="KW-0547">Nucleotide-binding</keyword>
<comment type="caution">
    <text evidence="6">The sequence shown here is derived from an EMBL/GenBank/DDBJ whole genome shotgun (WGS) entry which is preliminary data.</text>
</comment>
<keyword evidence="7" id="KW-1185">Reference proteome</keyword>
<dbReference type="InterPro" id="IPR036961">
    <property type="entry name" value="Kinesin_motor_dom_sf"/>
</dbReference>
<feature type="region of interest" description="Disordered" evidence="4">
    <location>
        <begin position="520"/>
        <end position="559"/>
    </location>
</feature>